<evidence type="ECO:0000256" key="7">
    <source>
        <dbReference type="ARBA" id="ARBA00022989"/>
    </source>
</evidence>
<feature type="transmembrane region" description="Helical" evidence="10">
    <location>
        <begin position="508"/>
        <end position="534"/>
    </location>
</feature>
<comment type="similarity">
    <text evidence="2">Belongs to the oligopeptide OPT transporter family.</text>
</comment>
<dbReference type="InterPro" id="IPR004648">
    <property type="entry name" value="Oligpept_transpt"/>
</dbReference>
<dbReference type="NCBIfam" id="TIGR00728">
    <property type="entry name" value="OPT_sfam"/>
    <property type="match status" value="1"/>
</dbReference>
<proteinExistence type="inferred from homology"/>
<evidence type="ECO:0000256" key="3">
    <source>
        <dbReference type="ARBA" id="ARBA00022448"/>
    </source>
</evidence>
<keyword evidence="6" id="KW-0653">Protein transport</keyword>
<name>A0A6G1HGV2_9PEZI</name>
<feature type="transmembrane region" description="Helical" evidence="10">
    <location>
        <begin position="482"/>
        <end position="502"/>
    </location>
</feature>
<dbReference type="GO" id="GO:0016020">
    <property type="term" value="C:membrane"/>
    <property type="evidence" value="ECO:0007669"/>
    <property type="project" value="UniProtKB-SubCell"/>
</dbReference>
<dbReference type="AlphaFoldDB" id="A0A6G1HGV2"/>
<gene>
    <name evidence="11" type="ORF">K402DRAFT_399441</name>
</gene>
<evidence type="ECO:0000256" key="10">
    <source>
        <dbReference type="SAM" id="Phobius"/>
    </source>
</evidence>
<dbReference type="InterPro" id="IPR004813">
    <property type="entry name" value="OPT"/>
</dbReference>
<feature type="transmembrane region" description="Helical" evidence="10">
    <location>
        <begin position="92"/>
        <end position="112"/>
    </location>
</feature>
<accession>A0A6G1HGV2</accession>
<dbReference type="GO" id="GO:0015031">
    <property type="term" value="P:protein transport"/>
    <property type="evidence" value="ECO:0007669"/>
    <property type="project" value="UniProtKB-KW"/>
</dbReference>
<protein>
    <submittedName>
        <fullName evidence="11">OPT superfamily oligopeptide transporter</fullName>
    </submittedName>
</protein>
<feature type="transmembrane region" description="Helical" evidence="10">
    <location>
        <begin position="659"/>
        <end position="679"/>
    </location>
</feature>
<feature type="transmembrane region" description="Helical" evidence="10">
    <location>
        <begin position="699"/>
        <end position="724"/>
    </location>
</feature>
<dbReference type="GO" id="GO:0035673">
    <property type="term" value="F:oligopeptide transmembrane transporter activity"/>
    <property type="evidence" value="ECO:0007669"/>
    <property type="project" value="InterPro"/>
</dbReference>
<keyword evidence="4 10" id="KW-0812">Transmembrane</keyword>
<keyword evidence="5" id="KW-0571">Peptide transport</keyword>
<reference evidence="11" key="1">
    <citation type="journal article" date="2020" name="Stud. Mycol.">
        <title>101 Dothideomycetes genomes: a test case for predicting lifestyles and emergence of pathogens.</title>
        <authorList>
            <person name="Haridas S."/>
            <person name="Albert R."/>
            <person name="Binder M."/>
            <person name="Bloem J."/>
            <person name="Labutti K."/>
            <person name="Salamov A."/>
            <person name="Andreopoulos B."/>
            <person name="Baker S."/>
            <person name="Barry K."/>
            <person name="Bills G."/>
            <person name="Bluhm B."/>
            <person name="Cannon C."/>
            <person name="Castanera R."/>
            <person name="Culley D."/>
            <person name="Daum C."/>
            <person name="Ezra D."/>
            <person name="Gonzalez J."/>
            <person name="Henrissat B."/>
            <person name="Kuo A."/>
            <person name="Liang C."/>
            <person name="Lipzen A."/>
            <person name="Lutzoni F."/>
            <person name="Magnuson J."/>
            <person name="Mondo S."/>
            <person name="Nolan M."/>
            <person name="Ohm R."/>
            <person name="Pangilinan J."/>
            <person name="Park H.-J."/>
            <person name="Ramirez L."/>
            <person name="Alfaro M."/>
            <person name="Sun H."/>
            <person name="Tritt A."/>
            <person name="Yoshinaga Y."/>
            <person name="Zwiers L.-H."/>
            <person name="Turgeon B."/>
            <person name="Goodwin S."/>
            <person name="Spatafora J."/>
            <person name="Crous P."/>
            <person name="Grigoriev I."/>
        </authorList>
    </citation>
    <scope>NUCLEOTIDE SEQUENCE</scope>
    <source>
        <strain evidence="11">CBS 113979</strain>
    </source>
</reference>
<feature type="region of interest" description="Disordered" evidence="9">
    <location>
        <begin position="1"/>
        <end position="45"/>
    </location>
</feature>
<dbReference type="PANTHER" id="PTHR22601">
    <property type="entry name" value="ISP4 LIKE PROTEIN"/>
    <property type="match status" value="1"/>
</dbReference>
<feature type="transmembrane region" description="Helical" evidence="10">
    <location>
        <begin position="319"/>
        <end position="345"/>
    </location>
</feature>
<feature type="transmembrane region" description="Helical" evidence="10">
    <location>
        <begin position="586"/>
        <end position="609"/>
    </location>
</feature>
<evidence type="ECO:0000256" key="8">
    <source>
        <dbReference type="ARBA" id="ARBA00023136"/>
    </source>
</evidence>
<keyword evidence="3" id="KW-0813">Transport</keyword>
<evidence type="ECO:0000313" key="12">
    <source>
        <dbReference type="Proteomes" id="UP000800041"/>
    </source>
</evidence>
<evidence type="ECO:0000313" key="11">
    <source>
        <dbReference type="EMBL" id="KAF1992314.1"/>
    </source>
</evidence>
<evidence type="ECO:0000256" key="1">
    <source>
        <dbReference type="ARBA" id="ARBA00004141"/>
    </source>
</evidence>
<dbReference type="Proteomes" id="UP000800041">
    <property type="component" value="Unassembled WGS sequence"/>
</dbReference>
<comment type="subcellular location">
    <subcellularLocation>
        <location evidence="1">Membrane</location>
        <topology evidence="1">Multi-pass membrane protein</topology>
    </subcellularLocation>
</comment>
<dbReference type="EMBL" id="ML977137">
    <property type="protein sequence ID" value="KAF1992314.1"/>
    <property type="molecule type" value="Genomic_DNA"/>
</dbReference>
<feature type="compositionally biased region" description="Polar residues" evidence="9">
    <location>
        <begin position="19"/>
        <end position="29"/>
    </location>
</feature>
<feature type="transmembrane region" description="Helical" evidence="10">
    <location>
        <begin position="119"/>
        <end position="139"/>
    </location>
</feature>
<dbReference type="OrthoDB" id="9986677at2759"/>
<keyword evidence="12" id="KW-1185">Reference proteome</keyword>
<organism evidence="11 12">
    <name type="scientific">Aulographum hederae CBS 113979</name>
    <dbReference type="NCBI Taxonomy" id="1176131"/>
    <lineage>
        <taxon>Eukaryota</taxon>
        <taxon>Fungi</taxon>
        <taxon>Dikarya</taxon>
        <taxon>Ascomycota</taxon>
        <taxon>Pezizomycotina</taxon>
        <taxon>Dothideomycetes</taxon>
        <taxon>Pleosporomycetidae</taxon>
        <taxon>Aulographales</taxon>
        <taxon>Aulographaceae</taxon>
    </lineage>
</organism>
<keyword evidence="8 10" id="KW-0472">Membrane</keyword>
<feature type="transmembrane region" description="Helical" evidence="10">
    <location>
        <begin position="159"/>
        <end position="180"/>
    </location>
</feature>
<evidence type="ECO:0000256" key="5">
    <source>
        <dbReference type="ARBA" id="ARBA00022856"/>
    </source>
</evidence>
<evidence type="ECO:0000256" key="6">
    <source>
        <dbReference type="ARBA" id="ARBA00022927"/>
    </source>
</evidence>
<keyword evidence="7 10" id="KW-1133">Transmembrane helix</keyword>
<dbReference type="Pfam" id="PF03169">
    <property type="entry name" value="OPT"/>
    <property type="match status" value="1"/>
</dbReference>
<evidence type="ECO:0000256" key="4">
    <source>
        <dbReference type="ARBA" id="ARBA00022692"/>
    </source>
</evidence>
<feature type="transmembrane region" description="Helical" evidence="10">
    <location>
        <begin position="192"/>
        <end position="213"/>
    </location>
</feature>
<evidence type="ECO:0000256" key="2">
    <source>
        <dbReference type="ARBA" id="ARBA00008807"/>
    </source>
</evidence>
<feature type="transmembrane region" description="Helical" evidence="10">
    <location>
        <begin position="736"/>
        <end position="759"/>
    </location>
</feature>
<evidence type="ECO:0000256" key="9">
    <source>
        <dbReference type="SAM" id="MobiDB-lite"/>
    </source>
</evidence>
<feature type="transmembrane region" description="Helical" evidence="10">
    <location>
        <begin position="250"/>
        <end position="269"/>
    </location>
</feature>
<sequence>MANTTGIDETKQHEEALTSIRSRTSTQETPLPEYEAKQRDSGDGITTVDVRENDLEVNSSESKEVVANMEDIALKALHVDDDPTLDPWTFRMFFLGFGLSAFGAALATIFLFKPQSVSVSVIFLTIISYVIGEAMHVFLPKTGWIGRWLNPHPFNSKEHLAIIVMSSSASAAAYATEILATQKLYYNINPNPFVAILLLLSSQLLGYGMAGILRKSLVYPTKMIYPSILPLSSLVEVLHREKDEMKKRFNIFWIILGGVAVWELFPQYIMPILTGVSVFCLANRKSLLFTRLFGGASGNEGLGLLSLCFDWQYVGTSALYLPLVTLTNGFIGFILCMALFMGVFYGNVWNALQFPFLSQQLFSPTSNSSSYAVYNQSLILNADLELDERKLAVQGIPFFAATNASYLLTTNLGIAATLVHVMLWNYDAVKDAFSIFNMKSLKAFTKNPKFWQKKSGSSQNEKVVCDDPHYLLMQRYKEVPSWWYLATLVISVVVALICIYALKSTLPWWGFLVACILSFLTTLFFGAMAGLIGFSVPITNVIQLIGGYLHPGKPVANMYFVLFGANAQAQALYLIQNLKLGQYGKLSPRCTFTVQIIGTVFGAILNYVLMNSITDNQREILLSIQGTNVWSGQVIQSFNSNAIAFGALSKYMFAASRTYLWVVLALPVGLLVPLLTYFLHRLFPRAGFDYLITPVICWYLGFLSVGINSSLTFYFAIGFFVQYYVRKRYPRGFLKYNYLIAAAISGGTEVLVFVTTFAVQGGSGKERPFPPYWGNNFQDGNVDYCMRDPGLG</sequence>